<keyword evidence="2" id="KW-1185">Reference proteome</keyword>
<gene>
    <name evidence="1" type="ORF">GGQ74_002831</name>
</gene>
<dbReference type="AlphaFoldDB" id="A0A846QPN1"/>
<dbReference type="EMBL" id="JAATJA010000003">
    <property type="protein sequence ID" value="NJB69137.1"/>
    <property type="molecule type" value="Genomic_DNA"/>
</dbReference>
<protein>
    <recommendedName>
        <fullName evidence="3">Glycosyl transferase family 2</fullName>
    </recommendedName>
</protein>
<evidence type="ECO:0000313" key="1">
    <source>
        <dbReference type="EMBL" id="NJB69137.1"/>
    </source>
</evidence>
<proteinExistence type="predicted"/>
<organism evidence="1 2">
    <name type="scientific">Desulfobaculum xiamenense</name>
    <dbReference type="NCBI Taxonomy" id="995050"/>
    <lineage>
        <taxon>Bacteria</taxon>
        <taxon>Pseudomonadati</taxon>
        <taxon>Thermodesulfobacteriota</taxon>
        <taxon>Desulfovibrionia</taxon>
        <taxon>Desulfovibrionales</taxon>
        <taxon>Desulfovibrionaceae</taxon>
        <taxon>Desulfobaculum</taxon>
    </lineage>
</organism>
<accession>A0A846QPN1</accession>
<reference evidence="1 2" key="1">
    <citation type="submission" date="2020-03" db="EMBL/GenBank/DDBJ databases">
        <title>Genomic Encyclopedia of Type Strains, Phase IV (KMG-IV): sequencing the most valuable type-strain genomes for metagenomic binning, comparative biology and taxonomic classification.</title>
        <authorList>
            <person name="Goeker M."/>
        </authorList>
    </citation>
    <scope>NUCLEOTIDE SEQUENCE [LARGE SCALE GENOMIC DNA]</scope>
    <source>
        <strain evidence="1 2">DSM 24233</strain>
    </source>
</reference>
<evidence type="ECO:0000313" key="2">
    <source>
        <dbReference type="Proteomes" id="UP000580856"/>
    </source>
</evidence>
<evidence type="ECO:0008006" key="3">
    <source>
        <dbReference type="Google" id="ProtNLM"/>
    </source>
</evidence>
<comment type="caution">
    <text evidence="1">The sequence shown here is derived from an EMBL/GenBank/DDBJ whole genome shotgun (WGS) entry which is preliminary data.</text>
</comment>
<dbReference type="Proteomes" id="UP000580856">
    <property type="component" value="Unassembled WGS sequence"/>
</dbReference>
<dbReference type="RefSeq" id="WP_167942219.1">
    <property type="nucleotide sequence ID" value="NZ_JAATJA010000003.1"/>
</dbReference>
<name>A0A846QPN1_9BACT</name>
<sequence>MSITFETKTWENDWGVMLKTPRISEMIRNCGYAFDERILYINNVRSRSKVEKAADRLVQKGVLTEFVCVEDYANDALDYFGLTRDELGKGYYYSIAELVSIYRAKTDFILHFSSDSEPQSSQDDWLDVGMRTLREKKDVAVFNLCWNERYDAARSESAEEDELCCYGYGFSDQMYLVRANDFKNRIYHYSHPASERYPDYGGELFEKRVDSWMRTMGQKRATFMHSSYVHKNFPKTRYGRFCMRIKSALRRGA</sequence>